<dbReference type="InterPro" id="IPR025117">
    <property type="entry name" value="DUF4037"/>
</dbReference>
<reference evidence="2 3" key="1">
    <citation type="submission" date="2021-06" db="EMBL/GenBank/DDBJ databases">
        <authorList>
            <person name="Sun Q."/>
            <person name="Li D."/>
        </authorList>
    </citation>
    <scope>NUCLEOTIDE SEQUENCE [LARGE SCALE GENOMIC DNA]</scope>
    <source>
        <strain evidence="2 3">MSJ-40</strain>
    </source>
</reference>
<dbReference type="Proteomes" id="UP000749471">
    <property type="component" value="Unassembled WGS sequence"/>
</dbReference>
<organism evidence="2 3">
    <name type="scientific">Tissierella simiarum</name>
    <dbReference type="NCBI Taxonomy" id="2841534"/>
    <lineage>
        <taxon>Bacteria</taxon>
        <taxon>Bacillati</taxon>
        <taxon>Bacillota</taxon>
        <taxon>Tissierellia</taxon>
        <taxon>Tissierellales</taxon>
        <taxon>Tissierellaceae</taxon>
        <taxon>Tissierella</taxon>
    </lineage>
</organism>
<name>A0ABS6E9G2_9FIRM</name>
<evidence type="ECO:0000259" key="1">
    <source>
        <dbReference type="Pfam" id="PF13228"/>
    </source>
</evidence>
<sequence>MKWYLIWSTERLIPRVEEAGDLLGSQLIVHKSIRIIVEIYFLQHKQYKPYDKWLGSTFKNIDTHHFFENTILEITSSKDIKYQIELLQRMLFQLGNYHNTLSLSRFVEPKITEYEVGVNNAIRPYLIFNSSDYKDARIEKLAGQYK</sequence>
<dbReference type="Pfam" id="PF13228">
    <property type="entry name" value="DUF4037"/>
    <property type="match status" value="1"/>
</dbReference>
<keyword evidence="3" id="KW-1185">Reference proteome</keyword>
<protein>
    <submittedName>
        <fullName evidence="2">DUF4037 domain-containing protein</fullName>
    </submittedName>
</protein>
<accession>A0ABS6E9G2</accession>
<evidence type="ECO:0000313" key="3">
    <source>
        <dbReference type="Proteomes" id="UP000749471"/>
    </source>
</evidence>
<proteinExistence type="predicted"/>
<feature type="domain" description="DUF4037" evidence="1">
    <location>
        <begin position="4"/>
        <end position="54"/>
    </location>
</feature>
<dbReference type="RefSeq" id="WP_216521267.1">
    <property type="nucleotide sequence ID" value="NZ_JAHLPM010000016.1"/>
</dbReference>
<gene>
    <name evidence="2" type="ORF">KQI42_16210</name>
</gene>
<dbReference type="EMBL" id="JAHLPM010000016">
    <property type="protein sequence ID" value="MBU5439559.1"/>
    <property type="molecule type" value="Genomic_DNA"/>
</dbReference>
<evidence type="ECO:0000313" key="2">
    <source>
        <dbReference type="EMBL" id="MBU5439559.1"/>
    </source>
</evidence>
<comment type="caution">
    <text evidence="2">The sequence shown here is derived from an EMBL/GenBank/DDBJ whole genome shotgun (WGS) entry which is preliminary data.</text>
</comment>